<evidence type="ECO:0000313" key="3">
    <source>
        <dbReference type="Proteomes" id="UP000247551"/>
    </source>
</evidence>
<proteinExistence type="predicted"/>
<dbReference type="Proteomes" id="UP000247551">
    <property type="component" value="Unassembled WGS sequence"/>
</dbReference>
<evidence type="ECO:0000313" key="2">
    <source>
        <dbReference type="EMBL" id="PYF80928.1"/>
    </source>
</evidence>
<name>A0A318V088_9GAMM</name>
<keyword evidence="1" id="KW-1133">Transmembrane helix</keyword>
<keyword evidence="1" id="KW-0472">Membrane</keyword>
<reference evidence="2 3" key="1">
    <citation type="submission" date="2018-06" db="EMBL/GenBank/DDBJ databases">
        <title>Genomic Encyclopedia of Type Strains, Phase III (KMG-III): the genomes of soil and plant-associated and newly described type strains.</title>
        <authorList>
            <person name="Whitman W."/>
        </authorList>
    </citation>
    <scope>NUCLEOTIDE SEQUENCE [LARGE SCALE GENOMIC DNA]</scope>
    <source>
        <strain evidence="2 3">CECT 7730</strain>
    </source>
</reference>
<organism evidence="2 3">
    <name type="scientific">Marinomonas alcarazii</name>
    <dbReference type="NCBI Taxonomy" id="491949"/>
    <lineage>
        <taxon>Bacteria</taxon>
        <taxon>Pseudomonadati</taxon>
        <taxon>Pseudomonadota</taxon>
        <taxon>Gammaproteobacteria</taxon>
        <taxon>Oceanospirillales</taxon>
        <taxon>Oceanospirillaceae</taxon>
        <taxon>Marinomonas</taxon>
    </lineage>
</organism>
<keyword evidence="3" id="KW-1185">Reference proteome</keyword>
<dbReference type="AlphaFoldDB" id="A0A318V088"/>
<gene>
    <name evidence="2" type="ORF">DFP75_10518</name>
</gene>
<feature type="transmembrane region" description="Helical" evidence="1">
    <location>
        <begin position="153"/>
        <end position="173"/>
    </location>
</feature>
<accession>A0A318V088</accession>
<keyword evidence="1" id="KW-0812">Transmembrane</keyword>
<sequence length="176" mass="19641">MLGTVLKFILLDNSHCFHISFFSVLFKGNNMRFYKPVVVTLAALSIIPFTLATYLNFSNNTLAGYTGVTIFATYGAVILSFLSGVIWGRVIEQPENGAGKLLLVSSNIVLLSAWCSLLLKTPELSIVLLLLGFISLFWLEARWIKPSYVNKAYATLHFSLTSIVCVMHLLVLYPHY</sequence>
<evidence type="ECO:0000256" key="1">
    <source>
        <dbReference type="SAM" id="Phobius"/>
    </source>
</evidence>
<feature type="transmembrane region" description="Helical" evidence="1">
    <location>
        <begin position="125"/>
        <end position="141"/>
    </location>
</feature>
<feature type="transmembrane region" description="Helical" evidence="1">
    <location>
        <begin position="99"/>
        <end position="119"/>
    </location>
</feature>
<protein>
    <submittedName>
        <fullName evidence="2">Uncharacterized protein DUF3429</fullName>
    </submittedName>
</protein>
<feature type="transmembrane region" description="Helical" evidence="1">
    <location>
        <begin position="63"/>
        <end position="87"/>
    </location>
</feature>
<dbReference type="PANTHER" id="PTHR15887">
    <property type="entry name" value="TRANSMEMBRANE PROTEIN 69"/>
    <property type="match status" value="1"/>
</dbReference>
<dbReference type="EMBL" id="QKLW01000005">
    <property type="protein sequence ID" value="PYF80928.1"/>
    <property type="molecule type" value="Genomic_DNA"/>
</dbReference>
<dbReference type="PANTHER" id="PTHR15887:SF1">
    <property type="entry name" value="TRANSMEMBRANE PROTEIN 69"/>
    <property type="match status" value="1"/>
</dbReference>
<feature type="transmembrane region" description="Helical" evidence="1">
    <location>
        <begin position="38"/>
        <end position="57"/>
    </location>
</feature>
<comment type="caution">
    <text evidence="2">The sequence shown here is derived from an EMBL/GenBank/DDBJ whole genome shotgun (WGS) entry which is preliminary data.</text>
</comment>
<dbReference type="Pfam" id="PF11911">
    <property type="entry name" value="DUF3429"/>
    <property type="match status" value="1"/>
</dbReference>
<dbReference type="InterPro" id="IPR021836">
    <property type="entry name" value="DUF3429"/>
</dbReference>